<dbReference type="Proteomes" id="UP001153678">
    <property type="component" value="Unassembled WGS sequence"/>
</dbReference>
<sequence length="128" mass="14207">MNQENLNDNQLENTLESPAETKSENSLLGALSKCLTFAPLMLEQFTGQKVPQMSGTMAEIQQGVIQLTANLQKKTKNTNNMNFLGIDLKPLTTEISKFSQGQQQIITLLKENNQLQKQILSQLGGKVE</sequence>
<feature type="region of interest" description="Disordered" evidence="1">
    <location>
        <begin position="1"/>
        <end position="23"/>
    </location>
</feature>
<dbReference type="AlphaFoldDB" id="A0A9W4WZS2"/>
<evidence type="ECO:0000256" key="1">
    <source>
        <dbReference type="SAM" id="MobiDB-lite"/>
    </source>
</evidence>
<proteinExistence type="predicted"/>
<evidence type="ECO:0000313" key="3">
    <source>
        <dbReference type="Proteomes" id="UP001153678"/>
    </source>
</evidence>
<keyword evidence="3" id="KW-1185">Reference proteome</keyword>
<feature type="compositionally biased region" description="Low complexity" evidence="1">
    <location>
        <begin position="1"/>
        <end position="16"/>
    </location>
</feature>
<name>A0A9W4WZS2_9GLOM</name>
<protein>
    <submittedName>
        <fullName evidence="2">18615_t:CDS:1</fullName>
    </submittedName>
</protein>
<reference evidence="2" key="1">
    <citation type="submission" date="2022-08" db="EMBL/GenBank/DDBJ databases">
        <authorList>
            <person name="Kallberg Y."/>
            <person name="Tangrot J."/>
            <person name="Rosling A."/>
        </authorList>
    </citation>
    <scope>NUCLEOTIDE SEQUENCE</scope>
    <source>
        <strain evidence="2">Wild A</strain>
    </source>
</reference>
<accession>A0A9W4WZS2</accession>
<dbReference type="EMBL" id="CAMKVN010007389">
    <property type="protein sequence ID" value="CAI2191424.1"/>
    <property type="molecule type" value="Genomic_DNA"/>
</dbReference>
<gene>
    <name evidence="2" type="ORF">FWILDA_LOCUS15065</name>
</gene>
<comment type="caution">
    <text evidence="2">The sequence shown here is derived from an EMBL/GenBank/DDBJ whole genome shotgun (WGS) entry which is preliminary data.</text>
</comment>
<evidence type="ECO:0000313" key="2">
    <source>
        <dbReference type="EMBL" id="CAI2191424.1"/>
    </source>
</evidence>
<organism evidence="2 3">
    <name type="scientific">Funneliformis geosporum</name>
    <dbReference type="NCBI Taxonomy" id="1117311"/>
    <lineage>
        <taxon>Eukaryota</taxon>
        <taxon>Fungi</taxon>
        <taxon>Fungi incertae sedis</taxon>
        <taxon>Mucoromycota</taxon>
        <taxon>Glomeromycotina</taxon>
        <taxon>Glomeromycetes</taxon>
        <taxon>Glomerales</taxon>
        <taxon>Glomeraceae</taxon>
        <taxon>Funneliformis</taxon>
    </lineage>
</organism>